<dbReference type="EMBL" id="LAZR01001880">
    <property type="protein sequence ID" value="KKN37649.1"/>
    <property type="molecule type" value="Genomic_DNA"/>
</dbReference>
<name>A0A0F9Q543_9ZZZZ</name>
<feature type="region of interest" description="Disordered" evidence="1">
    <location>
        <begin position="25"/>
        <end position="46"/>
    </location>
</feature>
<sequence>MALGTTKGMHCIRFKRTRAGKRCAKYAGGRRGRGRGRGRRHLGTTEGMHCVRYKKTRSGRRCAKYAD</sequence>
<evidence type="ECO:0000256" key="1">
    <source>
        <dbReference type="SAM" id="MobiDB-lite"/>
    </source>
</evidence>
<accession>A0A0F9Q543</accession>
<dbReference type="AlphaFoldDB" id="A0A0F9Q543"/>
<comment type="caution">
    <text evidence="2">The sequence shown here is derived from an EMBL/GenBank/DDBJ whole genome shotgun (WGS) entry which is preliminary data.</text>
</comment>
<gene>
    <name evidence="2" type="ORF">LCGC14_0761300</name>
</gene>
<proteinExistence type="predicted"/>
<protein>
    <submittedName>
        <fullName evidence="2">Uncharacterized protein</fullName>
    </submittedName>
</protein>
<evidence type="ECO:0000313" key="2">
    <source>
        <dbReference type="EMBL" id="KKN37649.1"/>
    </source>
</evidence>
<reference evidence="2" key="1">
    <citation type="journal article" date="2015" name="Nature">
        <title>Complex archaea that bridge the gap between prokaryotes and eukaryotes.</title>
        <authorList>
            <person name="Spang A."/>
            <person name="Saw J.H."/>
            <person name="Jorgensen S.L."/>
            <person name="Zaremba-Niedzwiedzka K."/>
            <person name="Martijn J."/>
            <person name="Lind A.E."/>
            <person name="van Eijk R."/>
            <person name="Schleper C."/>
            <person name="Guy L."/>
            <person name="Ettema T.J."/>
        </authorList>
    </citation>
    <scope>NUCLEOTIDE SEQUENCE</scope>
</reference>
<feature type="compositionally biased region" description="Basic residues" evidence="1">
    <location>
        <begin position="25"/>
        <end position="42"/>
    </location>
</feature>
<organism evidence="2">
    <name type="scientific">marine sediment metagenome</name>
    <dbReference type="NCBI Taxonomy" id="412755"/>
    <lineage>
        <taxon>unclassified sequences</taxon>
        <taxon>metagenomes</taxon>
        <taxon>ecological metagenomes</taxon>
    </lineage>
</organism>